<dbReference type="InterPro" id="IPR036390">
    <property type="entry name" value="WH_DNA-bd_sf"/>
</dbReference>
<feature type="region of interest" description="Disordered" evidence="1">
    <location>
        <begin position="293"/>
        <end position="320"/>
    </location>
</feature>
<dbReference type="EMBL" id="CP064786">
    <property type="protein sequence ID" value="QSG02038.1"/>
    <property type="molecule type" value="Genomic_DNA"/>
</dbReference>
<dbReference type="KEGG" id="hara:AArcS_0814"/>
<protein>
    <submittedName>
        <fullName evidence="5">Putative membrane-associated or secreted trancriptional regulator</fullName>
    </submittedName>
</protein>
<feature type="domain" description="DUF7343" evidence="3">
    <location>
        <begin position="320"/>
        <end position="380"/>
    </location>
</feature>
<feature type="domain" description="DUF7345" evidence="4">
    <location>
        <begin position="61"/>
        <end position="188"/>
    </location>
</feature>
<dbReference type="GeneID" id="70684198"/>
<keyword evidence="2" id="KW-0812">Transmembrane</keyword>
<dbReference type="Pfam" id="PF24034">
    <property type="entry name" value="DUF7343"/>
    <property type="match status" value="1"/>
</dbReference>
<proteinExistence type="predicted"/>
<name>A0A897MPZ6_9EURY</name>
<sequence length="395" mass="43753">MERSLGIGLVVILLIVGTLGVIPATGSVTAGEHVSTSEVETDSQLSAAQSEEVDNEQFKLTIHENGTVQWTFQTNRHLDDDEEVEQFETFAAEFNDDEDHQLFADFRDQAEALVRNADDELDREMAARQFEREAGVETDTQGNSVGVVRMSFYWEGFGDQQDDRVVVGDIYEGGHYIGEDQWIVFEAGDGLVFTEYEPRETGEYSGSELTDSDSITWKGEEVFSDNQPRAVLQPADAVDESEVNGEPNANPNGSEDDDPWMLFTGIIVLVLGIGIIVAWRRDATVFERLVPANTAEQSRDSTEPSASESTDDPAVPDEELLTDEARVRSLLEENGGRMKQVRIVEETGWSKSKVSMLLSDMEDEGELSKLRVGRENIISLDGHEPEAAGSPFDDE</sequence>
<dbReference type="InterPro" id="IPR055767">
    <property type="entry name" value="DUF7343"/>
</dbReference>
<dbReference type="AlphaFoldDB" id="A0A897MPZ6"/>
<dbReference type="RefSeq" id="WP_238479137.1">
    <property type="nucleotide sequence ID" value="NZ_CP064786.1"/>
</dbReference>
<evidence type="ECO:0000256" key="1">
    <source>
        <dbReference type="SAM" id="MobiDB-lite"/>
    </source>
</evidence>
<keyword evidence="2" id="KW-1133">Transmembrane helix</keyword>
<evidence type="ECO:0000313" key="5">
    <source>
        <dbReference type="EMBL" id="QSG02038.1"/>
    </source>
</evidence>
<feature type="region of interest" description="Disordered" evidence="1">
    <location>
        <begin position="235"/>
        <end position="257"/>
    </location>
</feature>
<evidence type="ECO:0000256" key="2">
    <source>
        <dbReference type="SAM" id="Phobius"/>
    </source>
</evidence>
<organism evidence="5 6">
    <name type="scientific">Natranaeroarchaeum sulfidigenes</name>
    <dbReference type="NCBI Taxonomy" id="2784880"/>
    <lineage>
        <taxon>Archaea</taxon>
        <taxon>Methanobacteriati</taxon>
        <taxon>Methanobacteriota</taxon>
        <taxon>Stenosarchaea group</taxon>
        <taxon>Halobacteria</taxon>
        <taxon>Halobacteriales</taxon>
        <taxon>Natronoarchaeaceae</taxon>
        <taxon>Natranaeroarchaeum</taxon>
    </lineage>
</organism>
<accession>A0A897MPZ6</accession>
<evidence type="ECO:0000259" key="4">
    <source>
        <dbReference type="Pfam" id="PF24036"/>
    </source>
</evidence>
<keyword evidence="2" id="KW-0472">Membrane</keyword>
<gene>
    <name evidence="5" type="ORF">AArcS_0814</name>
</gene>
<evidence type="ECO:0000313" key="6">
    <source>
        <dbReference type="Proteomes" id="UP000663586"/>
    </source>
</evidence>
<dbReference type="InterPro" id="IPR055769">
    <property type="entry name" value="DUF7345"/>
</dbReference>
<feature type="compositionally biased region" description="Acidic residues" evidence="1">
    <location>
        <begin position="309"/>
        <end position="320"/>
    </location>
</feature>
<reference evidence="5" key="1">
    <citation type="submission" date="2020-11" db="EMBL/GenBank/DDBJ databases">
        <title>Carbohydrate-dependent, anaerobic sulfur respiration: A novel catabolism in halophilic archaea.</title>
        <authorList>
            <person name="Sorokin D.Y."/>
            <person name="Messina E."/>
            <person name="Smedile F."/>
            <person name="La Cono V."/>
            <person name="Hallsworth J.E."/>
            <person name="Yakimov M.M."/>
        </authorList>
    </citation>
    <scope>NUCLEOTIDE SEQUENCE</scope>
    <source>
        <strain evidence="5">AArc-S</strain>
    </source>
</reference>
<dbReference type="SUPFAM" id="SSF46785">
    <property type="entry name" value="Winged helix' DNA-binding domain"/>
    <property type="match status" value="1"/>
</dbReference>
<dbReference type="Pfam" id="PF24036">
    <property type="entry name" value="DUF7345"/>
    <property type="match status" value="1"/>
</dbReference>
<keyword evidence="6" id="KW-1185">Reference proteome</keyword>
<dbReference type="Proteomes" id="UP000663586">
    <property type="component" value="Chromosome"/>
</dbReference>
<feature type="transmembrane region" description="Helical" evidence="2">
    <location>
        <begin position="260"/>
        <end position="279"/>
    </location>
</feature>
<evidence type="ECO:0000259" key="3">
    <source>
        <dbReference type="Pfam" id="PF24034"/>
    </source>
</evidence>